<proteinExistence type="predicted"/>
<evidence type="ECO:0000256" key="8">
    <source>
        <dbReference type="ARBA" id="ARBA00023288"/>
    </source>
</evidence>
<evidence type="ECO:0000256" key="5">
    <source>
        <dbReference type="ARBA" id="ARBA00022729"/>
    </source>
</evidence>
<dbReference type="InterPro" id="IPR025932">
    <property type="entry name" value="Trypano_VSG_B_N_dom"/>
</dbReference>
<evidence type="ECO:0000256" key="7">
    <source>
        <dbReference type="ARBA" id="ARBA00023180"/>
    </source>
</evidence>
<dbReference type="Pfam" id="PF13206">
    <property type="entry name" value="VSG_B"/>
    <property type="match status" value="1"/>
</dbReference>
<feature type="signal peptide" evidence="9">
    <location>
        <begin position="1"/>
        <end position="31"/>
    </location>
</feature>
<dbReference type="GO" id="GO:0005886">
    <property type="term" value="C:plasma membrane"/>
    <property type="evidence" value="ECO:0007669"/>
    <property type="project" value="UniProtKB-SubCell"/>
</dbReference>
<evidence type="ECO:0000256" key="6">
    <source>
        <dbReference type="ARBA" id="ARBA00023136"/>
    </source>
</evidence>
<evidence type="ECO:0000256" key="2">
    <source>
        <dbReference type="ARBA" id="ARBA00004609"/>
    </source>
</evidence>
<accession>A0A1V0FY77</accession>
<evidence type="ECO:0000256" key="1">
    <source>
        <dbReference type="ARBA" id="ARBA00002523"/>
    </source>
</evidence>
<keyword evidence="3" id="KW-1003">Cell membrane</keyword>
<keyword evidence="7" id="KW-0325">Glycoprotein</keyword>
<organism evidence="11">
    <name type="scientific">Trypanosoma brucei</name>
    <dbReference type="NCBI Taxonomy" id="5691"/>
    <lineage>
        <taxon>Eukaryota</taxon>
        <taxon>Discoba</taxon>
        <taxon>Euglenozoa</taxon>
        <taxon>Kinetoplastea</taxon>
        <taxon>Metakinetoplastina</taxon>
        <taxon>Trypanosomatida</taxon>
        <taxon>Trypanosomatidae</taxon>
        <taxon>Trypanosoma</taxon>
    </lineage>
</organism>
<keyword evidence="4" id="KW-0336">GPI-anchor</keyword>
<evidence type="ECO:0000256" key="4">
    <source>
        <dbReference type="ARBA" id="ARBA00022622"/>
    </source>
</evidence>
<comment type="function">
    <text evidence="1">VSG forms a coat on the surface of the parasite. The trypanosome evades the immune response of the host by expressing a series of antigenically distinct VSGs from an estimated 1000 VSG genes.</text>
</comment>
<evidence type="ECO:0000256" key="9">
    <source>
        <dbReference type="SAM" id="SignalP"/>
    </source>
</evidence>
<dbReference type="EMBL" id="KY404509">
    <property type="protein sequence ID" value="ARB50760.1"/>
    <property type="molecule type" value="Genomic_DNA"/>
</dbReference>
<protein>
    <submittedName>
        <fullName evidence="11">Variant surface glycoprotein</fullName>
    </submittedName>
</protein>
<comment type="subcellular location">
    <subcellularLocation>
        <location evidence="2">Cell membrane</location>
        <topology evidence="2">Lipid-anchor</topology>
        <topology evidence="2">GPI-anchor</topology>
    </subcellularLocation>
</comment>
<keyword evidence="5 9" id="KW-0732">Signal</keyword>
<dbReference type="VEuPathDB" id="TriTrypDB:Tb427_000080300"/>
<feature type="chain" id="PRO_5011984854" evidence="9">
    <location>
        <begin position="32"/>
        <end position="289"/>
    </location>
</feature>
<evidence type="ECO:0000313" key="11">
    <source>
        <dbReference type="EMBL" id="ARB50760.1"/>
    </source>
</evidence>
<sequence>MITTRASAALSELVALTGILSLLLFLATTQALANSAKGDNAVDFAALCIFANMAQTVPSPPPSSNTMSDLAKEIVAINMTISGTNFFPGANLDKEITDVANKGVEQNSGEERTKWENNWKLWQSANAEIQKGAEKSKYTVWKASKLTRAVKVKIAAAADEEAVYFKVVAASQEKDEHTAAVQVAGKTLYGGGGTGKTTPTVTTGTRAEICGTPSSKTNRHAVKSIYLDLLCLFAFGKAGADAGEACFRDCNDSTQALEAVNWVPASTNMQLWSALKATCKKGATTTPLT</sequence>
<reference evidence="11" key="1">
    <citation type="submission" date="2016-12" db="EMBL/GenBank/DDBJ databases">
        <title>Extending the VSGnome of Trypanosoma brucei strain TREU927.</title>
        <authorList>
            <person name="Cross G.A."/>
        </authorList>
    </citation>
    <scope>NUCLEOTIDE SEQUENCE</scope>
    <source>
        <strain evidence="11">Tb927.99.779</strain>
    </source>
</reference>
<evidence type="ECO:0000256" key="3">
    <source>
        <dbReference type="ARBA" id="ARBA00022475"/>
    </source>
</evidence>
<feature type="domain" description="Trypanosome variant surface glycoprotein B-type N-terminal" evidence="10">
    <location>
        <begin position="22"/>
        <end position="287"/>
    </location>
</feature>
<dbReference type="GO" id="GO:0098552">
    <property type="term" value="C:side of membrane"/>
    <property type="evidence" value="ECO:0007669"/>
    <property type="project" value="UniProtKB-KW"/>
</dbReference>
<evidence type="ECO:0000259" key="10">
    <source>
        <dbReference type="Pfam" id="PF13206"/>
    </source>
</evidence>
<keyword evidence="8" id="KW-0449">Lipoprotein</keyword>
<name>A0A1V0FY77_9TRYP</name>
<keyword evidence="6" id="KW-0472">Membrane</keyword>
<dbReference type="AlphaFoldDB" id="A0A1V0FY77"/>